<comment type="caution">
    <text evidence="3">The sequence shown here is derived from an EMBL/GenBank/DDBJ whole genome shotgun (WGS) entry which is preliminary data.</text>
</comment>
<organism evidence="3 4">
    <name type="scientific">Streptomyces violarus</name>
    <dbReference type="NCBI Taxonomy" id="67380"/>
    <lineage>
        <taxon>Bacteria</taxon>
        <taxon>Bacillati</taxon>
        <taxon>Actinomycetota</taxon>
        <taxon>Actinomycetes</taxon>
        <taxon>Kitasatosporales</taxon>
        <taxon>Streptomycetaceae</taxon>
        <taxon>Streptomyces</taxon>
    </lineage>
</organism>
<evidence type="ECO:0000256" key="2">
    <source>
        <dbReference type="SAM" id="Phobius"/>
    </source>
</evidence>
<reference evidence="3 4" key="1">
    <citation type="submission" date="2020-08" db="EMBL/GenBank/DDBJ databases">
        <title>Genomic Encyclopedia of Type Strains, Phase III (KMG-III): the genomes of soil and plant-associated and newly described type strains.</title>
        <authorList>
            <person name="Whitman W."/>
        </authorList>
    </citation>
    <scope>NUCLEOTIDE SEQUENCE [LARGE SCALE GENOMIC DNA]</scope>
    <source>
        <strain evidence="3 4">CECT 3237</strain>
    </source>
</reference>
<keyword evidence="2" id="KW-0812">Transmembrane</keyword>
<accession>A0A7W4ZYB7</accession>
<keyword evidence="2" id="KW-0472">Membrane</keyword>
<keyword evidence="2" id="KW-1133">Transmembrane helix</keyword>
<feature type="region of interest" description="Disordered" evidence="1">
    <location>
        <begin position="103"/>
        <end position="126"/>
    </location>
</feature>
<dbReference type="AlphaFoldDB" id="A0A7W4ZYB7"/>
<feature type="transmembrane region" description="Helical" evidence="2">
    <location>
        <begin position="12"/>
        <end position="36"/>
    </location>
</feature>
<proteinExistence type="predicted"/>
<protein>
    <submittedName>
        <fullName evidence="3">Uncharacterized protein</fullName>
    </submittedName>
</protein>
<name>A0A7W4ZYB7_9ACTN</name>
<keyword evidence="4" id="KW-1185">Reference proteome</keyword>
<dbReference type="Proteomes" id="UP000572907">
    <property type="component" value="Unassembled WGS sequence"/>
</dbReference>
<sequence>MSSLLATVKSFVANLLLWSFFTAGLAAAMGSGVALGGTRKDMATIAGSAVALVTGLRLAKKPQIKGFLSKPGTLWFLVPVQRRCGRGDVLRHGRCEGNRRRCRHGAGLDRRGRRDRRQPPRCGPRLRHRDLLASDVSHVSLRSGS</sequence>
<evidence type="ECO:0000256" key="1">
    <source>
        <dbReference type="SAM" id="MobiDB-lite"/>
    </source>
</evidence>
<gene>
    <name evidence="3" type="ORF">FHS41_007568</name>
</gene>
<dbReference type="RefSeq" id="WP_229845579.1">
    <property type="nucleotide sequence ID" value="NZ_BMUP01000010.1"/>
</dbReference>
<evidence type="ECO:0000313" key="4">
    <source>
        <dbReference type="Proteomes" id="UP000572907"/>
    </source>
</evidence>
<evidence type="ECO:0000313" key="3">
    <source>
        <dbReference type="EMBL" id="MBB3081014.1"/>
    </source>
</evidence>
<dbReference type="EMBL" id="JACHXE010000011">
    <property type="protein sequence ID" value="MBB3081014.1"/>
    <property type="molecule type" value="Genomic_DNA"/>
</dbReference>